<gene>
    <name evidence="1" type="ORF">FHX40_2228</name>
</gene>
<sequence>MSQRVDVIIEPVRLPGVSAERLRKAAAAHPAAAAHFSGTGGEPDADRLRVGPAEPLGHDPTEEAPFRAAVFDPQANVAVELRGRLDALDNAEVVPSTLRPLPSAAELRAAAEILRADPGFPAASGVIVYRPMPPLADLELPDGTRRRRPVLGVYNPSGRPVHRFAAVDIAARKVAWDARGLHEPSDNDCEERLPRGVDSIEDQGGHAAVRVRVVRAGGEELWNLVVVRPRDSAPQWNGKGSGVELREVRYRGRLVLRQAHVPILNVLYDDGVSYRDWQNGETLFRAHGSDPVGNGWRLCDRPPETILEAGDDEGDFQGVALHHDGRELRIVSELEAGWYRYVSDWRLADNGVIRPRFGFAGVRNPRTCMRHHHHAYWRFDFDIGGAASDTVEQLGADGRWTTIVRETSRRRGPDVREWRVRDKVSGAGYRIVPGARDGRADEFGVADAWFLRHHPDELADRVDIVGGDPAETRIRIDPFVNGENIDGANLVVWYAGHFLHDENNPAAHTGGHIVGPDLIPL</sequence>
<dbReference type="GO" id="GO:0005507">
    <property type="term" value="F:copper ion binding"/>
    <property type="evidence" value="ECO:0007669"/>
    <property type="project" value="InterPro"/>
</dbReference>
<organism evidence="1 2">
    <name type="scientific">Thermopolyspora flexuosa</name>
    <dbReference type="NCBI Taxonomy" id="103836"/>
    <lineage>
        <taxon>Bacteria</taxon>
        <taxon>Bacillati</taxon>
        <taxon>Actinomycetota</taxon>
        <taxon>Actinomycetes</taxon>
        <taxon>Streptosporangiales</taxon>
        <taxon>Streptosporangiaceae</taxon>
        <taxon>Thermopolyspora</taxon>
    </lineage>
</organism>
<name>A0A543IY68_9ACTN</name>
<protein>
    <submittedName>
        <fullName evidence="1">Uncharacterized protein</fullName>
    </submittedName>
</protein>
<dbReference type="Proteomes" id="UP000319213">
    <property type="component" value="Unassembled WGS sequence"/>
</dbReference>
<dbReference type="SUPFAM" id="SSF49998">
    <property type="entry name" value="Amine oxidase catalytic domain"/>
    <property type="match status" value="1"/>
</dbReference>
<dbReference type="InterPro" id="IPR036460">
    <property type="entry name" value="Cu_amine_oxidase_C_sf"/>
</dbReference>
<dbReference type="AlphaFoldDB" id="A0A543IY68"/>
<dbReference type="EMBL" id="VFPQ01000001">
    <property type="protein sequence ID" value="TQM75518.1"/>
    <property type="molecule type" value="Genomic_DNA"/>
</dbReference>
<reference evidence="1 2" key="1">
    <citation type="submission" date="2019-06" db="EMBL/GenBank/DDBJ databases">
        <title>Sequencing the genomes of 1000 actinobacteria strains.</title>
        <authorList>
            <person name="Klenk H.-P."/>
        </authorList>
    </citation>
    <scope>NUCLEOTIDE SEQUENCE [LARGE SCALE GENOMIC DNA]</scope>
    <source>
        <strain evidence="1 2">DSM 43186</strain>
    </source>
</reference>
<dbReference type="GO" id="GO:0009308">
    <property type="term" value="P:amine metabolic process"/>
    <property type="evidence" value="ECO:0007669"/>
    <property type="project" value="InterPro"/>
</dbReference>
<keyword evidence="2" id="KW-1185">Reference proteome</keyword>
<accession>A0A543IY68</accession>
<dbReference type="OrthoDB" id="9772590at2"/>
<dbReference type="Gene3D" id="2.70.98.20">
    <property type="entry name" value="Copper amine oxidase, catalytic domain"/>
    <property type="match status" value="1"/>
</dbReference>
<dbReference type="RefSeq" id="WP_142259521.1">
    <property type="nucleotide sequence ID" value="NZ_BMPV01000001.1"/>
</dbReference>
<evidence type="ECO:0000313" key="2">
    <source>
        <dbReference type="Proteomes" id="UP000319213"/>
    </source>
</evidence>
<evidence type="ECO:0000313" key="1">
    <source>
        <dbReference type="EMBL" id="TQM75518.1"/>
    </source>
</evidence>
<dbReference type="GO" id="GO:0048038">
    <property type="term" value="F:quinone binding"/>
    <property type="evidence" value="ECO:0007669"/>
    <property type="project" value="InterPro"/>
</dbReference>
<proteinExistence type="predicted"/>
<comment type="caution">
    <text evidence="1">The sequence shown here is derived from an EMBL/GenBank/DDBJ whole genome shotgun (WGS) entry which is preliminary data.</text>
</comment>
<dbReference type="GO" id="GO:0008131">
    <property type="term" value="F:primary methylamine oxidase activity"/>
    <property type="evidence" value="ECO:0007669"/>
    <property type="project" value="InterPro"/>
</dbReference>